<name>A0ACC5REV0_9HYPH</name>
<organism evidence="1 2">
    <name type="scientific">Taklimakanibacter albus</name>
    <dbReference type="NCBI Taxonomy" id="2800327"/>
    <lineage>
        <taxon>Bacteria</taxon>
        <taxon>Pseudomonadati</taxon>
        <taxon>Pseudomonadota</taxon>
        <taxon>Alphaproteobacteria</taxon>
        <taxon>Hyphomicrobiales</taxon>
        <taxon>Aestuariivirgaceae</taxon>
        <taxon>Taklimakanibacter</taxon>
    </lineage>
</organism>
<evidence type="ECO:0000313" key="1">
    <source>
        <dbReference type="EMBL" id="MBK1871216.1"/>
    </source>
</evidence>
<comment type="caution">
    <text evidence="1">The sequence shown here is derived from an EMBL/GenBank/DDBJ whole genome shotgun (WGS) entry which is preliminary data.</text>
</comment>
<dbReference type="EMBL" id="JAENHL010000008">
    <property type="protein sequence ID" value="MBK1871216.1"/>
    <property type="molecule type" value="Genomic_DNA"/>
</dbReference>
<sequence>MNFKSVLAKKRFELGEGPFYDAAARALYWVDIIAGEAWSLSLASGSTRTWSFDQPVSAVVPRQNDGLLVALADGLAFLDPETGGHTAFVAPEGKGSGNRSNEARVDPQGRFWLGTMQNNIGPAGEDLPITHSQGALYRVTPDGAVTRMEKNIGISNTLCWDEARGRLYFADTRAGVIYVYDWNGATGEIANRRVFASPHERGFPDGSALDVEGCLWNARWGGSCIIRYAPDGRIDRIIDVPVQQPTSCVFAGDDLKTLYVTSARAGLGEAANDFDGALLRASVDVAGQACTAFAG</sequence>
<proteinExistence type="predicted"/>
<evidence type="ECO:0000313" key="2">
    <source>
        <dbReference type="Proteomes" id="UP000616151"/>
    </source>
</evidence>
<gene>
    <name evidence="1" type="ORF">JHL16_32925</name>
</gene>
<accession>A0ACC5REV0</accession>
<protein>
    <submittedName>
        <fullName evidence="1">SMP-30/gluconolactonase/LRE family protein</fullName>
    </submittedName>
</protein>
<dbReference type="Proteomes" id="UP000616151">
    <property type="component" value="Unassembled WGS sequence"/>
</dbReference>
<reference evidence="1" key="1">
    <citation type="submission" date="2021-01" db="EMBL/GenBank/DDBJ databases">
        <authorList>
            <person name="Sun Q."/>
        </authorList>
    </citation>
    <scope>NUCLEOTIDE SEQUENCE</scope>
    <source>
        <strain evidence="1">YIM B02566</strain>
    </source>
</reference>
<keyword evidence="2" id="KW-1185">Reference proteome</keyword>